<evidence type="ECO:0000313" key="2">
    <source>
        <dbReference type="Proteomes" id="UP001161388"/>
    </source>
</evidence>
<protein>
    <recommendedName>
        <fullName evidence="3">Lipoprotein</fullName>
    </recommendedName>
</protein>
<evidence type="ECO:0008006" key="3">
    <source>
        <dbReference type="Google" id="ProtNLM"/>
    </source>
</evidence>
<dbReference type="PROSITE" id="PS51257">
    <property type="entry name" value="PROKAR_LIPOPROTEIN"/>
    <property type="match status" value="1"/>
</dbReference>
<dbReference type="EMBL" id="BSNL01000001">
    <property type="protein sequence ID" value="GLQ25306.1"/>
    <property type="molecule type" value="Genomic_DNA"/>
</dbReference>
<organism evidence="1 2">
    <name type="scientific">Sulfitobacter pacificus</name>
    <dbReference type="NCBI Taxonomy" id="1499314"/>
    <lineage>
        <taxon>Bacteria</taxon>
        <taxon>Pseudomonadati</taxon>
        <taxon>Pseudomonadota</taxon>
        <taxon>Alphaproteobacteria</taxon>
        <taxon>Rhodobacterales</taxon>
        <taxon>Roseobacteraceae</taxon>
        <taxon>Sulfitobacter</taxon>
    </lineage>
</organism>
<accession>A0ABQ5VCR6</accession>
<dbReference type="Proteomes" id="UP001161388">
    <property type="component" value="Unassembled WGS sequence"/>
</dbReference>
<keyword evidence="2" id="KW-1185">Reference proteome</keyword>
<name>A0ABQ5VCR6_9RHOB</name>
<gene>
    <name evidence="1" type="ORF">GCM10007927_01090</name>
</gene>
<proteinExistence type="predicted"/>
<sequence>MFRVLLPSLALLSASCNLPSVEYRGITPTRVTVQGSVFDVRQRGNRAEAIRINPQYGPRFGPIRDRAGLAMALVSGCRAVSVTGDQAQAFGRLDCGSGAAPILSNPQSYDCVPLRGSSIPEIGQIRVDLDCDPA</sequence>
<comment type="caution">
    <text evidence="1">The sequence shown here is derived from an EMBL/GenBank/DDBJ whole genome shotgun (WGS) entry which is preliminary data.</text>
</comment>
<reference evidence="1" key="1">
    <citation type="journal article" date="2014" name="Int. J. Syst. Evol. Microbiol.">
        <title>Complete genome of a new Firmicutes species belonging to the dominant human colonic microbiota ('Ruminococcus bicirculans') reveals two chromosomes and a selective capacity to utilize plant glucans.</title>
        <authorList>
            <consortium name="NISC Comparative Sequencing Program"/>
            <person name="Wegmann U."/>
            <person name="Louis P."/>
            <person name="Goesmann A."/>
            <person name="Henrissat B."/>
            <person name="Duncan S.H."/>
            <person name="Flint H.J."/>
        </authorList>
    </citation>
    <scope>NUCLEOTIDE SEQUENCE</scope>
    <source>
        <strain evidence="1">NBRC 109915</strain>
    </source>
</reference>
<dbReference type="RefSeq" id="WP_284369515.1">
    <property type="nucleotide sequence ID" value="NZ_BSNL01000001.1"/>
</dbReference>
<evidence type="ECO:0000313" key="1">
    <source>
        <dbReference type="EMBL" id="GLQ25306.1"/>
    </source>
</evidence>
<reference evidence="1" key="2">
    <citation type="submission" date="2023-01" db="EMBL/GenBank/DDBJ databases">
        <title>Draft genome sequence of Sulfitobacter pacificus strain NBRC 109915.</title>
        <authorList>
            <person name="Sun Q."/>
            <person name="Mori K."/>
        </authorList>
    </citation>
    <scope>NUCLEOTIDE SEQUENCE</scope>
    <source>
        <strain evidence="1">NBRC 109915</strain>
    </source>
</reference>